<organism evidence="2">
    <name type="scientific">Arion vulgaris</name>
    <dbReference type="NCBI Taxonomy" id="1028688"/>
    <lineage>
        <taxon>Eukaryota</taxon>
        <taxon>Metazoa</taxon>
        <taxon>Spiralia</taxon>
        <taxon>Lophotrochozoa</taxon>
        <taxon>Mollusca</taxon>
        <taxon>Gastropoda</taxon>
        <taxon>Heterobranchia</taxon>
        <taxon>Euthyneura</taxon>
        <taxon>Panpulmonata</taxon>
        <taxon>Eupulmonata</taxon>
        <taxon>Stylommatophora</taxon>
        <taxon>Helicina</taxon>
        <taxon>Arionoidea</taxon>
        <taxon>Arionidae</taxon>
        <taxon>Arion</taxon>
    </lineage>
</organism>
<name>A0A0B7AZ01_9EUPU</name>
<feature type="chain" id="PRO_5002113284" evidence="1">
    <location>
        <begin position="17"/>
        <end position="63"/>
    </location>
</feature>
<sequence>MLLELQSSCFLQLLAAGVSFLQTGTELYEENRCIEVNPSSLDHILNSSSSSNPRNYEFSLFFL</sequence>
<keyword evidence="1" id="KW-0732">Signal</keyword>
<protein>
    <submittedName>
        <fullName evidence="2">Uncharacterized protein</fullName>
    </submittedName>
</protein>
<accession>A0A0B7AZ01</accession>
<reference evidence="2" key="1">
    <citation type="submission" date="2014-12" db="EMBL/GenBank/DDBJ databases">
        <title>Insight into the proteome of Arion vulgaris.</title>
        <authorList>
            <person name="Aradska J."/>
            <person name="Bulat T."/>
            <person name="Smidak R."/>
            <person name="Sarate P."/>
            <person name="Gangsoo J."/>
            <person name="Sialana F."/>
            <person name="Bilban M."/>
            <person name="Lubec G."/>
        </authorList>
    </citation>
    <scope>NUCLEOTIDE SEQUENCE</scope>
    <source>
        <tissue evidence="2">Skin</tissue>
    </source>
</reference>
<feature type="non-terminal residue" evidence="2">
    <location>
        <position position="63"/>
    </location>
</feature>
<evidence type="ECO:0000313" key="2">
    <source>
        <dbReference type="EMBL" id="CEK85973.1"/>
    </source>
</evidence>
<dbReference type="EMBL" id="HACG01039108">
    <property type="protein sequence ID" value="CEK85973.1"/>
    <property type="molecule type" value="Transcribed_RNA"/>
</dbReference>
<gene>
    <name evidence="2" type="primary">ORF151176</name>
</gene>
<evidence type="ECO:0000256" key="1">
    <source>
        <dbReference type="SAM" id="SignalP"/>
    </source>
</evidence>
<proteinExistence type="predicted"/>
<dbReference type="AlphaFoldDB" id="A0A0B7AZ01"/>
<feature type="signal peptide" evidence="1">
    <location>
        <begin position="1"/>
        <end position="16"/>
    </location>
</feature>